<dbReference type="Gene3D" id="1.20.120.520">
    <property type="entry name" value="nmb1532 protein domain like"/>
    <property type="match status" value="1"/>
</dbReference>
<organism evidence="1 2">
    <name type="scientific">Zavarzinia aquatilis</name>
    <dbReference type="NCBI Taxonomy" id="2211142"/>
    <lineage>
        <taxon>Bacteria</taxon>
        <taxon>Pseudomonadati</taxon>
        <taxon>Pseudomonadota</taxon>
        <taxon>Alphaproteobacteria</taxon>
        <taxon>Rhodospirillales</taxon>
        <taxon>Zavarziniaceae</taxon>
        <taxon>Zavarzinia</taxon>
    </lineage>
</organism>
<proteinExistence type="predicted"/>
<keyword evidence="2" id="KW-1185">Reference proteome</keyword>
<accession>A0A317EDF9</accession>
<gene>
    <name evidence="1" type="ORF">DKG74_08285</name>
</gene>
<evidence type="ECO:0000313" key="1">
    <source>
        <dbReference type="EMBL" id="PWR24781.1"/>
    </source>
</evidence>
<dbReference type="EMBL" id="QGLE01000003">
    <property type="protein sequence ID" value="PWR24781.1"/>
    <property type="molecule type" value="Genomic_DNA"/>
</dbReference>
<dbReference type="OrthoDB" id="5635488at2"/>
<protein>
    <recommendedName>
        <fullName evidence="3">Hemerythrin-like domain-containing protein</fullName>
    </recommendedName>
</protein>
<sequence length="226" mass="24504">MTVMPRYDFYGPIHKGLRLGLSRLMLRLGSQDFTDSVSAAALLADLRAQLALSAAHLEHEETHLHKALDARLPGAARTLEDQHRGHQTRFAQLARLMAALEAAPVAEHPAHGHGLYLAFSAFVAEDFHHMHEEEAVTGPILHRLFADEELQAIEMTIIASLTPDENIAYMRLMLPAMTPAERAGLLSGMKAGAPAEAFAAVIELAAKPSLPARDFDRLAGELGIAA</sequence>
<dbReference type="Proteomes" id="UP000245461">
    <property type="component" value="Unassembled WGS sequence"/>
</dbReference>
<name>A0A317EDF9_9PROT</name>
<evidence type="ECO:0008006" key="3">
    <source>
        <dbReference type="Google" id="ProtNLM"/>
    </source>
</evidence>
<reference evidence="1 2" key="1">
    <citation type="submission" date="2018-05" db="EMBL/GenBank/DDBJ databases">
        <title>Zavarzinia sp. HR-AS.</title>
        <authorList>
            <person name="Lee Y."/>
            <person name="Jeon C.O."/>
        </authorList>
    </citation>
    <scope>NUCLEOTIDE SEQUENCE [LARGE SCALE GENOMIC DNA]</scope>
    <source>
        <strain evidence="1 2">HR-AS</strain>
    </source>
</reference>
<dbReference type="AlphaFoldDB" id="A0A317EDF9"/>
<evidence type="ECO:0000313" key="2">
    <source>
        <dbReference type="Proteomes" id="UP000245461"/>
    </source>
</evidence>
<comment type="caution">
    <text evidence="1">The sequence shown here is derived from an EMBL/GenBank/DDBJ whole genome shotgun (WGS) entry which is preliminary data.</text>
</comment>